<comment type="caution">
    <text evidence="11">The sequence shown here is derived from an EMBL/GenBank/DDBJ whole genome shotgun (WGS) entry which is preliminary data.</text>
</comment>
<dbReference type="Gene3D" id="1.10.10.10">
    <property type="entry name" value="Winged helix-like DNA-binding domain superfamily/Winged helix DNA-binding domain"/>
    <property type="match status" value="1"/>
</dbReference>
<evidence type="ECO:0000256" key="5">
    <source>
        <dbReference type="ARBA" id="ARBA00023125"/>
    </source>
</evidence>
<dbReference type="Pfam" id="PF06546">
    <property type="entry name" value="Vert_HS_TF"/>
    <property type="match status" value="1"/>
</dbReference>
<dbReference type="EMBL" id="VOFY01000008">
    <property type="protein sequence ID" value="KAA8590495.1"/>
    <property type="molecule type" value="Genomic_DNA"/>
</dbReference>
<dbReference type="GO" id="GO:0003700">
    <property type="term" value="F:DNA-binding transcription factor activity"/>
    <property type="evidence" value="ECO:0007669"/>
    <property type="project" value="InterPro"/>
</dbReference>
<evidence type="ECO:0000256" key="9">
    <source>
        <dbReference type="RuleBase" id="RU004020"/>
    </source>
</evidence>
<evidence type="ECO:0000256" key="8">
    <source>
        <dbReference type="ARBA" id="ARBA00023242"/>
    </source>
</evidence>
<keyword evidence="3" id="KW-0805">Transcription regulation</keyword>
<evidence type="ECO:0000313" key="11">
    <source>
        <dbReference type="EMBL" id="KAA8590495.1"/>
    </source>
</evidence>
<keyword evidence="8" id="KW-0539">Nucleus</keyword>
<reference evidence="11 12" key="1">
    <citation type="submission" date="2019-08" db="EMBL/GenBank/DDBJ databases">
        <title>A chromosome-level genome assembly, high-density linkage maps, and genome scans reveal the genomic architecture of hybrid incompatibilities underlying speciation via character displacement in darters (Percidae: Etheostominae).</title>
        <authorList>
            <person name="Moran R.L."/>
            <person name="Catchen J.M."/>
            <person name="Fuller R.C."/>
        </authorList>
    </citation>
    <scope>NUCLEOTIDE SEQUENCE [LARGE SCALE GENOMIC DNA]</scope>
    <source>
        <strain evidence="11">EspeVRDwgs_2016</strain>
        <tissue evidence="11">Muscle</tissue>
    </source>
</reference>
<dbReference type="InterPro" id="IPR036390">
    <property type="entry name" value="WH_DNA-bd_sf"/>
</dbReference>
<proteinExistence type="inferred from homology"/>
<keyword evidence="7" id="KW-0804">Transcription</keyword>
<dbReference type="FunFam" id="1.10.10.10:FF:000027">
    <property type="entry name" value="Heat shock transcription factor 1"/>
    <property type="match status" value="1"/>
</dbReference>
<keyword evidence="5" id="KW-0238">DNA-binding</keyword>
<evidence type="ECO:0000256" key="2">
    <source>
        <dbReference type="ARBA" id="ARBA00006403"/>
    </source>
</evidence>
<feature type="domain" description="HSF-type DNA-binding" evidence="10">
    <location>
        <begin position="60"/>
        <end position="84"/>
    </location>
</feature>
<protein>
    <recommendedName>
        <fullName evidence="10">HSF-type DNA-binding domain-containing protein</fullName>
    </recommendedName>
</protein>
<accession>A0A5J5DCB9</accession>
<evidence type="ECO:0000259" key="10">
    <source>
        <dbReference type="PROSITE" id="PS00434"/>
    </source>
</evidence>
<dbReference type="InterPro" id="IPR010542">
    <property type="entry name" value="Vert_HSTF_C"/>
</dbReference>
<dbReference type="PROSITE" id="PS00434">
    <property type="entry name" value="HSF_DOMAIN"/>
    <property type="match status" value="1"/>
</dbReference>
<evidence type="ECO:0000313" key="12">
    <source>
        <dbReference type="Proteomes" id="UP000327493"/>
    </source>
</evidence>
<dbReference type="Proteomes" id="UP000327493">
    <property type="component" value="Chromosome 8"/>
</dbReference>
<dbReference type="Pfam" id="PF00447">
    <property type="entry name" value="HSF_DNA-bind"/>
    <property type="match status" value="1"/>
</dbReference>
<evidence type="ECO:0000256" key="1">
    <source>
        <dbReference type="ARBA" id="ARBA00004123"/>
    </source>
</evidence>
<organism evidence="11 12">
    <name type="scientific">Etheostoma spectabile</name>
    <name type="common">orangethroat darter</name>
    <dbReference type="NCBI Taxonomy" id="54343"/>
    <lineage>
        <taxon>Eukaryota</taxon>
        <taxon>Metazoa</taxon>
        <taxon>Chordata</taxon>
        <taxon>Craniata</taxon>
        <taxon>Vertebrata</taxon>
        <taxon>Euteleostomi</taxon>
        <taxon>Actinopterygii</taxon>
        <taxon>Neopterygii</taxon>
        <taxon>Teleostei</taxon>
        <taxon>Neoteleostei</taxon>
        <taxon>Acanthomorphata</taxon>
        <taxon>Eupercaria</taxon>
        <taxon>Perciformes</taxon>
        <taxon>Percoidei</taxon>
        <taxon>Percidae</taxon>
        <taxon>Etheostomatinae</taxon>
        <taxon>Etheostoma</taxon>
    </lineage>
</organism>
<evidence type="ECO:0000256" key="7">
    <source>
        <dbReference type="ARBA" id="ARBA00023163"/>
    </source>
</evidence>
<dbReference type="PANTHER" id="PTHR10015">
    <property type="entry name" value="HEAT SHOCK TRANSCRIPTION FACTOR"/>
    <property type="match status" value="1"/>
</dbReference>
<feature type="non-terminal residue" evidence="11">
    <location>
        <position position="430"/>
    </location>
</feature>
<dbReference type="GO" id="GO:0005634">
    <property type="term" value="C:nucleus"/>
    <property type="evidence" value="ECO:0007669"/>
    <property type="project" value="UniProtKB-SubCell"/>
</dbReference>
<dbReference type="PANTHER" id="PTHR10015:SF213">
    <property type="entry name" value="HEAT SHOCK FACTOR PROTEIN 4"/>
    <property type="match status" value="1"/>
</dbReference>
<gene>
    <name evidence="11" type="ORF">FQN60_014429</name>
</gene>
<evidence type="ECO:0000256" key="6">
    <source>
        <dbReference type="ARBA" id="ARBA00023159"/>
    </source>
</evidence>
<evidence type="ECO:0000256" key="3">
    <source>
        <dbReference type="ARBA" id="ARBA00023015"/>
    </source>
</evidence>
<dbReference type="AlphaFoldDB" id="A0A5J5DCB9"/>
<name>A0A5J5DCB9_9PERO</name>
<sequence>MQESPGAMGVDGSYASNVPAFLTKLWTLVEDPDTNHLICWSASGTSFHVFDQGRFAKEVLPKYFKHNNMASFVRQLNMYGFRKVVNIEQSGLVKPERDDTEFQHLYFLQGHEHMLEHIKRKVSIVKSEETKVRQEDLSKLLYEVQLLRTQQDNMECQMQDMKQPLMLDDGSPSPPATKFSHSHPMEPMHEPFYIQSPSSDTASCSTSGLTGGPIISDVTDMSQASMALQMQPDETREKCMMLIKEEPVSPGVRGGGKGGSLGGGEAVALTASCEVCSSEPPVLPVAMVQSVLEGRGSVASMMEKRSKRPALDRVEVPDAVENVDMSLEELQQLLLRSHQQSTVEAGTSTVMDPFSLSLPLTEWNFTEMESNLKSVSHKVGPQRSLKQQMQADAGPDYNITRRLLFITTSSTELRHFNCMRHSLTTQSRDK</sequence>
<keyword evidence="4" id="KW-0346">Stress response</keyword>
<dbReference type="PRINTS" id="PR00056">
    <property type="entry name" value="HSFDOMAIN"/>
</dbReference>
<dbReference type="SUPFAM" id="SSF46785">
    <property type="entry name" value="Winged helix' DNA-binding domain"/>
    <property type="match status" value="1"/>
</dbReference>
<dbReference type="InterPro" id="IPR036388">
    <property type="entry name" value="WH-like_DNA-bd_sf"/>
</dbReference>
<comment type="subcellular location">
    <subcellularLocation>
        <location evidence="1">Nucleus</location>
    </subcellularLocation>
</comment>
<dbReference type="GO" id="GO:0043565">
    <property type="term" value="F:sequence-specific DNA binding"/>
    <property type="evidence" value="ECO:0007669"/>
    <property type="project" value="InterPro"/>
</dbReference>
<keyword evidence="6" id="KW-0010">Activator</keyword>
<dbReference type="InterPro" id="IPR000232">
    <property type="entry name" value="HSF_DNA-bd"/>
</dbReference>
<evidence type="ECO:0000256" key="4">
    <source>
        <dbReference type="ARBA" id="ARBA00023016"/>
    </source>
</evidence>
<keyword evidence="12" id="KW-1185">Reference proteome</keyword>
<dbReference type="SMART" id="SM00415">
    <property type="entry name" value="HSF"/>
    <property type="match status" value="1"/>
</dbReference>
<comment type="similarity">
    <text evidence="2 9">Belongs to the HSF family.</text>
</comment>